<proteinExistence type="predicted"/>
<dbReference type="Gene3D" id="3.40.50.1000">
    <property type="entry name" value="HAD superfamily/HAD-like"/>
    <property type="match status" value="1"/>
</dbReference>
<dbReference type="SUPFAM" id="SSF56784">
    <property type="entry name" value="HAD-like"/>
    <property type="match status" value="1"/>
</dbReference>
<comment type="cofactor">
    <cofactor evidence="1">
        <name>Mg(2+)</name>
        <dbReference type="ChEBI" id="CHEBI:18420"/>
    </cofactor>
</comment>
<accession>A0ABX7YKG1</accession>
<dbReference type="PRINTS" id="PR00413">
    <property type="entry name" value="HADHALOGNASE"/>
</dbReference>
<evidence type="ECO:0000313" key="6">
    <source>
        <dbReference type="Proteomes" id="UP000677616"/>
    </source>
</evidence>
<dbReference type="InterPro" id="IPR023214">
    <property type="entry name" value="HAD_sf"/>
</dbReference>
<dbReference type="SFLD" id="SFLDG01129">
    <property type="entry name" value="C1.5:_HAD__Beta-PGM__Phosphata"/>
    <property type="match status" value="1"/>
</dbReference>
<dbReference type="GO" id="GO:0016787">
    <property type="term" value="F:hydrolase activity"/>
    <property type="evidence" value="ECO:0007669"/>
    <property type="project" value="UniProtKB-KW"/>
</dbReference>
<dbReference type="SFLD" id="SFLDS00003">
    <property type="entry name" value="Haloacid_Dehalogenase"/>
    <property type="match status" value="1"/>
</dbReference>
<evidence type="ECO:0000256" key="1">
    <source>
        <dbReference type="ARBA" id="ARBA00001946"/>
    </source>
</evidence>
<dbReference type="EMBL" id="CP073084">
    <property type="protein sequence ID" value="QUE54180.1"/>
    <property type="molecule type" value="Genomic_DNA"/>
</dbReference>
<dbReference type="Proteomes" id="UP000677616">
    <property type="component" value="Chromosome"/>
</dbReference>
<keyword evidence="3 5" id="KW-0378">Hydrolase</keyword>
<dbReference type="InterPro" id="IPR051400">
    <property type="entry name" value="HAD-like_hydrolase"/>
</dbReference>
<dbReference type="Pfam" id="PF00702">
    <property type="entry name" value="Hydrolase"/>
    <property type="match status" value="1"/>
</dbReference>
<protein>
    <submittedName>
        <fullName evidence="5">HAD family hydrolase</fullName>
    </submittedName>
</protein>
<evidence type="ECO:0000256" key="2">
    <source>
        <dbReference type="ARBA" id="ARBA00022723"/>
    </source>
</evidence>
<keyword evidence="2" id="KW-0479">Metal-binding</keyword>
<gene>
    <name evidence="5" type="ORF">INT76_10230</name>
</gene>
<dbReference type="NCBIfam" id="TIGR01549">
    <property type="entry name" value="HAD-SF-IA-v1"/>
    <property type="match status" value="1"/>
</dbReference>
<sequence>MKALILDVDDTLYDQIQPFRQAVNAHLDFDNVWMDDLYLAFRKRADEVFEAATSGVMSLADSHLYRMKMALLDLGYEVSDETAMAIQQTYQTNQGRLTLSPEFEAIFDWCQEEGIELGVITNGPHLHQLRKIQSMNLTRWIDEKNILISGQVGVSKPCVRIFRLMEERLSRSGDALCYLGDSYENDVIGAKEAGWQAVWLNHRRRTAPVSPYQPDKVVSERFNLLSSLQQLHQQS</sequence>
<dbReference type="RefSeq" id="WP_212570497.1">
    <property type="nucleotide sequence ID" value="NZ_CP073084.1"/>
</dbReference>
<reference evidence="5 6" key="1">
    <citation type="submission" date="2021-04" db="EMBL/GenBank/DDBJ databases">
        <title>Complete genome sequence of a novel Streptococcus species.</title>
        <authorList>
            <person name="Teng J.L.L."/>
        </authorList>
    </citation>
    <scope>NUCLEOTIDE SEQUENCE [LARGE SCALE GENOMIC DNA]</scope>
    <source>
        <strain evidence="5 6">HKU75</strain>
    </source>
</reference>
<organism evidence="5 6">
    <name type="scientific">Streptococcus oriscaviae</name>
    <dbReference type="NCBI Taxonomy" id="2781599"/>
    <lineage>
        <taxon>Bacteria</taxon>
        <taxon>Bacillati</taxon>
        <taxon>Bacillota</taxon>
        <taxon>Bacilli</taxon>
        <taxon>Lactobacillales</taxon>
        <taxon>Streptococcaceae</taxon>
        <taxon>Streptococcus</taxon>
    </lineage>
</organism>
<keyword evidence="6" id="KW-1185">Reference proteome</keyword>
<dbReference type="PANTHER" id="PTHR46470:SF2">
    <property type="entry name" value="GLYCERALDEHYDE 3-PHOSPHATE PHOSPHATASE"/>
    <property type="match status" value="1"/>
</dbReference>
<dbReference type="InterPro" id="IPR006439">
    <property type="entry name" value="HAD-SF_hydro_IA"/>
</dbReference>
<dbReference type="InterPro" id="IPR036412">
    <property type="entry name" value="HAD-like_sf"/>
</dbReference>
<name>A0ABX7YKG1_9STRE</name>
<evidence type="ECO:0000256" key="3">
    <source>
        <dbReference type="ARBA" id="ARBA00022801"/>
    </source>
</evidence>
<evidence type="ECO:0000256" key="4">
    <source>
        <dbReference type="ARBA" id="ARBA00022842"/>
    </source>
</evidence>
<keyword evidence="4" id="KW-0460">Magnesium</keyword>
<evidence type="ECO:0000313" key="5">
    <source>
        <dbReference type="EMBL" id="QUE54180.1"/>
    </source>
</evidence>
<dbReference type="Gene3D" id="1.20.120.710">
    <property type="entry name" value="Haloacid dehalogenase hydrolase-like domain"/>
    <property type="match status" value="1"/>
</dbReference>
<dbReference type="PANTHER" id="PTHR46470">
    <property type="entry name" value="N-ACYLNEURAMINATE-9-PHOSPHATASE"/>
    <property type="match status" value="1"/>
</dbReference>